<dbReference type="PROSITE" id="PS01040">
    <property type="entry name" value="SBP_BACTERIAL_5"/>
    <property type="match status" value="1"/>
</dbReference>
<keyword evidence="7" id="KW-1185">Reference proteome</keyword>
<comment type="similarity">
    <text evidence="2">Belongs to the bacterial solute-binding protein 5 family.</text>
</comment>
<dbReference type="PANTHER" id="PTHR30290:SF16">
    <property type="entry name" value="OLIGOPEPTIDE ABC TRANSPORTER, PERIPLASMIC OLIGOPEPTIDE-BINDING PROTEIN"/>
    <property type="match status" value="1"/>
</dbReference>
<evidence type="ECO:0000313" key="7">
    <source>
        <dbReference type="Proteomes" id="UP001595632"/>
    </source>
</evidence>
<evidence type="ECO:0000256" key="4">
    <source>
        <dbReference type="SAM" id="SignalP"/>
    </source>
</evidence>
<evidence type="ECO:0000259" key="5">
    <source>
        <dbReference type="Pfam" id="PF00496"/>
    </source>
</evidence>
<evidence type="ECO:0000256" key="2">
    <source>
        <dbReference type="ARBA" id="ARBA00005695"/>
    </source>
</evidence>
<dbReference type="PANTHER" id="PTHR30290">
    <property type="entry name" value="PERIPLASMIC BINDING COMPONENT OF ABC TRANSPORTER"/>
    <property type="match status" value="1"/>
</dbReference>
<name>A0ABV7GU81_9RHOB</name>
<comment type="subcellular location">
    <subcellularLocation>
        <location evidence="1">Periplasm</location>
    </subcellularLocation>
</comment>
<evidence type="ECO:0000256" key="1">
    <source>
        <dbReference type="ARBA" id="ARBA00004418"/>
    </source>
</evidence>
<feature type="domain" description="Solute-binding protein family 5" evidence="5">
    <location>
        <begin position="95"/>
        <end position="486"/>
    </location>
</feature>
<feature type="signal peptide" evidence="4">
    <location>
        <begin position="1"/>
        <end position="33"/>
    </location>
</feature>
<keyword evidence="3 4" id="KW-0732">Signal</keyword>
<proteinExistence type="inferred from homology"/>
<dbReference type="Pfam" id="PF00496">
    <property type="entry name" value="SBP_bac_5"/>
    <property type="match status" value="1"/>
</dbReference>
<dbReference type="InterPro" id="IPR000914">
    <property type="entry name" value="SBP_5_dom"/>
</dbReference>
<dbReference type="InterPro" id="IPR039424">
    <property type="entry name" value="SBP_5"/>
</dbReference>
<comment type="caution">
    <text evidence="6">The sequence shown here is derived from an EMBL/GenBank/DDBJ whole genome shotgun (WGS) entry which is preliminary data.</text>
</comment>
<dbReference type="Gene3D" id="3.10.105.10">
    <property type="entry name" value="Dipeptide-binding Protein, Domain 3"/>
    <property type="match status" value="1"/>
</dbReference>
<evidence type="ECO:0000313" key="6">
    <source>
        <dbReference type="EMBL" id="MFC3144208.1"/>
    </source>
</evidence>
<dbReference type="Gene3D" id="3.90.76.10">
    <property type="entry name" value="Dipeptide-binding Protein, Domain 1"/>
    <property type="match status" value="1"/>
</dbReference>
<dbReference type="InterPro" id="IPR030678">
    <property type="entry name" value="Peptide/Ni-bd"/>
</dbReference>
<dbReference type="CDD" id="cd08509">
    <property type="entry name" value="PBP2_TmCBP_oligosaccharides_like"/>
    <property type="match status" value="1"/>
</dbReference>
<dbReference type="RefSeq" id="WP_275631468.1">
    <property type="nucleotide sequence ID" value="NZ_JARGYD010000001.1"/>
</dbReference>
<dbReference type="InterPro" id="IPR023765">
    <property type="entry name" value="SBP_5_CS"/>
</dbReference>
<dbReference type="EMBL" id="JBHRTB010000010">
    <property type="protein sequence ID" value="MFC3144208.1"/>
    <property type="molecule type" value="Genomic_DNA"/>
</dbReference>
<dbReference type="Proteomes" id="UP001595632">
    <property type="component" value="Unassembled WGS sequence"/>
</dbReference>
<evidence type="ECO:0000256" key="3">
    <source>
        <dbReference type="ARBA" id="ARBA00022729"/>
    </source>
</evidence>
<protein>
    <submittedName>
        <fullName evidence="6">ABC transporter substrate-binding protein</fullName>
    </submittedName>
</protein>
<dbReference type="Gene3D" id="3.40.190.10">
    <property type="entry name" value="Periplasmic binding protein-like II"/>
    <property type="match status" value="1"/>
</dbReference>
<gene>
    <name evidence="6" type="ORF">ACFOGP_15915</name>
</gene>
<feature type="chain" id="PRO_5047263508" evidence="4">
    <location>
        <begin position="34"/>
        <end position="593"/>
    </location>
</feature>
<reference evidence="7" key="1">
    <citation type="journal article" date="2019" name="Int. J. Syst. Evol. Microbiol.">
        <title>The Global Catalogue of Microorganisms (GCM) 10K type strain sequencing project: providing services to taxonomists for standard genome sequencing and annotation.</title>
        <authorList>
            <consortium name="The Broad Institute Genomics Platform"/>
            <consortium name="The Broad Institute Genome Sequencing Center for Infectious Disease"/>
            <person name="Wu L."/>
            <person name="Ma J."/>
        </authorList>
    </citation>
    <scope>NUCLEOTIDE SEQUENCE [LARGE SCALE GENOMIC DNA]</scope>
    <source>
        <strain evidence="7">KCTC 52366</strain>
    </source>
</reference>
<sequence>MQNGSTARARARRAVSMYGLAAVLSAATTMATAQGIPDVPRNRTLISQGWDFYNQVPSIDNFNPYAGVLLHMRNNLHYTVYESLFYTNHNTNERIPWLATGMETSDDFMTVTVNLREGVKWSDGEAFDADDVVYSLNMLKAESPGMLFSSAIDEWVESAEAVDPLTVTITLKKPGPRWAQDTLATGQASRFVVVPEHIWADTDASEFANFDLEAGLPVGTGPYRLVASNSSALTFDRRESWWAVETGFVEEMPKVERIVYVPGTQEAMPQLFASNQIDMGRSIQPGAYEAIRFQNPALVSWNEEGPVWGAPDGCTYALRFNNQVTPFDDANLRRAINYAIDRDQIVNLAYEGSVLKAMMPLSSYSGMLEYVDKIAESVDLEALDNPSVEKVAEHMEAGGYVKGDNGMWANADGSPLQLELAVAQGDPIGPVLSQQFKQAGFDALFKVMQLTAKNEAYIAGNYQMDVGPHCGALYDPWQTLEHFHSKYSAPAGESIKNNRAPTRYENPELDALLDQMEALQPSPDDPEYMELVRQAAEIFVSELPEISLAEELHTLVFNSTYWTGYPNAEDPYIAPYLPWAGFELVILNLEPTQ</sequence>
<dbReference type="PIRSF" id="PIRSF002741">
    <property type="entry name" value="MppA"/>
    <property type="match status" value="1"/>
</dbReference>
<organism evidence="6 7">
    <name type="scientific">Psychromarinibacter halotolerans</name>
    <dbReference type="NCBI Taxonomy" id="1775175"/>
    <lineage>
        <taxon>Bacteria</taxon>
        <taxon>Pseudomonadati</taxon>
        <taxon>Pseudomonadota</taxon>
        <taxon>Alphaproteobacteria</taxon>
        <taxon>Rhodobacterales</taxon>
        <taxon>Paracoccaceae</taxon>
        <taxon>Psychromarinibacter</taxon>
    </lineage>
</organism>
<dbReference type="SUPFAM" id="SSF53850">
    <property type="entry name" value="Periplasmic binding protein-like II"/>
    <property type="match status" value="1"/>
</dbReference>
<accession>A0ABV7GU81</accession>